<feature type="non-terminal residue" evidence="2">
    <location>
        <position position="94"/>
    </location>
</feature>
<dbReference type="Proteomes" id="UP000297907">
    <property type="component" value="Unassembled WGS sequence"/>
</dbReference>
<feature type="region of interest" description="Disordered" evidence="1">
    <location>
        <begin position="1"/>
        <end position="94"/>
    </location>
</feature>
<protein>
    <submittedName>
        <fullName evidence="2">Uncharacterized protein</fullName>
    </submittedName>
</protein>
<dbReference type="EMBL" id="SOFL01000007">
    <property type="protein sequence ID" value="TFC05770.1"/>
    <property type="molecule type" value="Genomic_DNA"/>
</dbReference>
<proteinExistence type="predicted"/>
<keyword evidence="3" id="KW-1185">Reference proteome</keyword>
<name>A0A4R8WEC9_9MICO</name>
<dbReference type="AlphaFoldDB" id="A0A4R8WEC9"/>
<evidence type="ECO:0000313" key="3">
    <source>
        <dbReference type="Proteomes" id="UP000297907"/>
    </source>
</evidence>
<evidence type="ECO:0000256" key="1">
    <source>
        <dbReference type="SAM" id="MobiDB-lite"/>
    </source>
</evidence>
<accession>A0A4R8WEC9</accession>
<gene>
    <name evidence="2" type="ORF">E3O42_02295</name>
</gene>
<feature type="compositionally biased region" description="Low complexity" evidence="1">
    <location>
        <begin position="28"/>
        <end position="52"/>
    </location>
</feature>
<sequence length="94" mass="9169">MDDELVGSTAPMGSSPTGPNPHDGNTGLAGPAPDAAGPDAASLSAATDTAAGAGPGSGRARRGLSKPQPEWRDPADLPGVQRAHTGAFGEKLQA</sequence>
<organism evidence="2 3">
    <name type="scientific">Cryobacterium adonitolivorans</name>
    <dbReference type="NCBI Taxonomy" id="1259189"/>
    <lineage>
        <taxon>Bacteria</taxon>
        <taxon>Bacillati</taxon>
        <taxon>Actinomycetota</taxon>
        <taxon>Actinomycetes</taxon>
        <taxon>Micrococcales</taxon>
        <taxon>Microbacteriaceae</taxon>
        <taxon>Cryobacterium</taxon>
    </lineage>
</organism>
<evidence type="ECO:0000313" key="2">
    <source>
        <dbReference type="EMBL" id="TFC05770.1"/>
    </source>
</evidence>
<reference evidence="2 3" key="1">
    <citation type="submission" date="2019-03" db="EMBL/GenBank/DDBJ databases">
        <title>Genomics of glacier-inhabiting Cryobacterium strains.</title>
        <authorList>
            <person name="Liu Q."/>
            <person name="Xin Y.-H."/>
        </authorList>
    </citation>
    <scope>NUCLEOTIDE SEQUENCE [LARGE SCALE GENOMIC DNA]</scope>
    <source>
        <strain evidence="2 3">RHLS22-1</strain>
    </source>
</reference>
<comment type="caution">
    <text evidence="2">The sequence shown here is derived from an EMBL/GenBank/DDBJ whole genome shotgun (WGS) entry which is preliminary data.</text>
</comment>